<keyword evidence="2" id="KW-0472">Membrane</keyword>
<feature type="compositionally biased region" description="Polar residues" evidence="1">
    <location>
        <begin position="55"/>
        <end position="64"/>
    </location>
</feature>
<feature type="region of interest" description="Disordered" evidence="1">
    <location>
        <begin position="1"/>
        <end position="82"/>
    </location>
</feature>
<dbReference type="RefSeq" id="WP_076703209.1">
    <property type="nucleotide sequence ID" value="NZ_MRDE01000026.1"/>
</dbReference>
<sequence length="519" mass="53521">MQIRSEDQPEDTTGARRASGWSPTEPITTTSSDRTASLDRTQAIDRADLDGGAPTQATPTQPVRRSSRAQDAENGGYDYSNWYDSDLYVADDATATRPIDSLDRGGFGRDRSGGGGRGPDDARTQALPRPTDGPDDARTQALPRPTDGPDDARTQALPRPTDGPDDARTQALPRPTDGPDATTPQPISSERASQYQDDQYDDQYQDAEYDEQYPAARAGVDEDRSPYASGDPYRVGIGVKLGLLVLGLLLAVIAAVLLGMNGQAAVGAVRPGGALGAGLLPVLGFGAGVLCLIIILICGRTTSTAQLTGSVIALPALAAMFSGDAAALVRSQLTSWSVPGPVAEAFLRPETALAGVLLFLVGIAFSTRRRAEDLAGPVSSFFLGVFSAICFAPGLLLFCLSTQEQLLRTFAQAGWPAPDATRPVVLVLGVVLMAIGVACTSRAPGGMVVSGVVVLVLGAAAGFAFLAGSGVLPAGAADDVAQNVTATVPLLALLAGVGLIVASFAGLSLGRNSAAFDRT</sequence>
<name>A0A1R1LD96_9MICC</name>
<feature type="transmembrane region" description="Helical" evidence="2">
    <location>
        <begin position="488"/>
        <end position="509"/>
    </location>
</feature>
<keyword evidence="2" id="KW-0812">Transmembrane</keyword>
<feature type="transmembrane region" description="Helical" evidence="2">
    <location>
        <begin position="380"/>
        <end position="403"/>
    </location>
</feature>
<comment type="caution">
    <text evidence="3">The sequence shown here is derived from an EMBL/GenBank/DDBJ whole genome shotgun (WGS) entry which is preliminary data.</text>
</comment>
<dbReference type="STRING" id="554083.BKD30_06125"/>
<evidence type="ECO:0000256" key="2">
    <source>
        <dbReference type="SAM" id="Phobius"/>
    </source>
</evidence>
<feature type="transmembrane region" description="Helical" evidence="2">
    <location>
        <begin position="311"/>
        <end position="331"/>
    </location>
</feature>
<dbReference type="AlphaFoldDB" id="A0A1R1LD96"/>
<feature type="compositionally biased region" description="Polar residues" evidence="1">
    <location>
        <begin position="21"/>
        <end position="40"/>
    </location>
</feature>
<keyword evidence="2" id="KW-1133">Transmembrane helix</keyword>
<evidence type="ECO:0000256" key="1">
    <source>
        <dbReference type="SAM" id="MobiDB-lite"/>
    </source>
</evidence>
<dbReference type="OrthoDB" id="9827787at2"/>
<feature type="compositionally biased region" description="Polar residues" evidence="1">
    <location>
        <begin position="182"/>
        <end position="193"/>
    </location>
</feature>
<dbReference type="Proteomes" id="UP000187085">
    <property type="component" value="Unassembled WGS sequence"/>
</dbReference>
<feature type="region of interest" description="Disordered" evidence="1">
    <location>
        <begin position="94"/>
        <end position="199"/>
    </location>
</feature>
<protein>
    <submittedName>
        <fullName evidence="3">Uncharacterized protein</fullName>
    </submittedName>
</protein>
<feature type="transmembrane region" description="Helical" evidence="2">
    <location>
        <begin position="447"/>
        <end position="468"/>
    </location>
</feature>
<organism evidence="3 4">
    <name type="scientific">Tersicoccus phoenicis</name>
    <dbReference type="NCBI Taxonomy" id="554083"/>
    <lineage>
        <taxon>Bacteria</taxon>
        <taxon>Bacillati</taxon>
        <taxon>Actinomycetota</taxon>
        <taxon>Actinomycetes</taxon>
        <taxon>Micrococcales</taxon>
        <taxon>Micrococcaceae</taxon>
        <taxon>Tersicoccus</taxon>
    </lineage>
</organism>
<feature type="transmembrane region" description="Helical" evidence="2">
    <location>
        <begin position="351"/>
        <end position="368"/>
    </location>
</feature>
<feature type="transmembrane region" description="Helical" evidence="2">
    <location>
        <begin position="423"/>
        <end position="440"/>
    </location>
</feature>
<reference evidence="3 4" key="1">
    <citation type="submission" date="2016-12" db="EMBL/GenBank/DDBJ databases">
        <title>Draft genome of Tersicoccus phoenicis 1P05MA.</title>
        <authorList>
            <person name="Nakajima Y."/>
            <person name="Yoshizawa S."/>
            <person name="Nakamura K."/>
            <person name="Ogura Y."/>
            <person name="Hayashi T."/>
            <person name="Kogure K."/>
        </authorList>
    </citation>
    <scope>NUCLEOTIDE SEQUENCE [LARGE SCALE GENOMIC DNA]</scope>
    <source>
        <strain evidence="3 4">1p05MA</strain>
    </source>
</reference>
<feature type="transmembrane region" description="Helical" evidence="2">
    <location>
        <begin position="279"/>
        <end position="299"/>
    </location>
</feature>
<keyword evidence="4" id="KW-1185">Reference proteome</keyword>
<evidence type="ECO:0000313" key="3">
    <source>
        <dbReference type="EMBL" id="OMH25466.1"/>
    </source>
</evidence>
<proteinExistence type="predicted"/>
<feature type="transmembrane region" description="Helical" evidence="2">
    <location>
        <begin position="241"/>
        <end position="259"/>
    </location>
</feature>
<accession>A0A1R1LD96</accession>
<dbReference type="EMBL" id="MRDE01000026">
    <property type="protein sequence ID" value="OMH25466.1"/>
    <property type="molecule type" value="Genomic_DNA"/>
</dbReference>
<gene>
    <name evidence="3" type="ORF">BKD30_06125</name>
</gene>
<feature type="compositionally biased region" description="Basic and acidic residues" evidence="1">
    <location>
        <begin position="100"/>
        <end position="123"/>
    </location>
</feature>
<evidence type="ECO:0000313" key="4">
    <source>
        <dbReference type="Proteomes" id="UP000187085"/>
    </source>
</evidence>